<dbReference type="AlphaFoldDB" id="A0A1M6PCH2"/>
<name>A0A1M6PCH2_9BACT</name>
<keyword evidence="4" id="KW-1185">Reference proteome</keyword>
<keyword evidence="2" id="KW-0812">Transmembrane</keyword>
<organism evidence="3 4">
    <name type="scientific">Rubritalea squalenifaciens DSM 18772</name>
    <dbReference type="NCBI Taxonomy" id="1123071"/>
    <lineage>
        <taxon>Bacteria</taxon>
        <taxon>Pseudomonadati</taxon>
        <taxon>Verrucomicrobiota</taxon>
        <taxon>Verrucomicrobiia</taxon>
        <taxon>Verrucomicrobiales</taxon>
        <taxon>Rubritaleaceae</taxon>
        <taxon>Rubritalea</taxon>
    </lineage>
</organism>
<dbReference type="Proteomes" id="UP000184510">
    <property type="component" value="Unassembled WGS sequence"/>
</dbReference>
<protein>
    <recommendedName>
        <fullName evidence="5">Peptidase M50B-like</fullName>
    </recommendedName>
</protein>
<keyword evidence="2" id="KW-1133">Transmembrane helix</keyword>
<reference evidence="3 4" key="1">
    <citation type="submission" date="2016-11" db="EMBL/GenBank/DDBJ databases">
        <authorList>
            <person name="Jaros S."/>
            <person name="Januszkiewicz K."/>
            <person name="Wedrychowicz H."/>
        </authorList>
    </citation>
    <scope>NUCLEOTIDE SEQUENCE [LARGE SCALE GENOMIC DNA]</scope>
    <source>
        <strain evidence="3 4">DSM 18772</strain>
    </source>
</reference>
<feature type="compositionally biased region" description="Basic residues" evidence="1">
    <location>
        <begin position="13"/>
        <end position="31"/>
    </location>
</feature>
<accession>A0A1M6PCH2</accession>
<dbReference type="InParanoid" id="A0A1M6PCH2"/>
<dbReference type="EMBL" id="FQYR01000005">
    <property type="protein sequence ID" value="SHK05655.1"/>
    <property type="molecule type" value="Genomic_DNA"/>
</dbReference>
<feature type="transmembrane region" description="Helical" evidence="2">
    <location>
        <begin position="263"/>
        <end position="289"/>
    </location>
</feature>
<feature type="transmembrane region" description="Helical" evidence="2">
    <location>
        <begin position="231"/>
        <end position="251"/>
    </location>
</feature>
<feature type="transmembrane region" description="Helical" evidence="2">
    <location>
        <begin position="195"/>
        <end position="219"/>
    </location>
</feature>
<dbReference type="STRING" id="1123071.SAMN02745181_3146"/>
<keyword evidence="2" id="KW-0472">Membrane</keyword>
<evidence type="ECO:0000313" key="3">
    <source>
        <dbReference type="EMBL" id="SHK05655.1"/>
    </source>
</evidence>
<evidence type="ECO:0000313" key="4">
    <source>
        <dbReference type="Proteomes" id="UP000184510"/>
    </source>
</evidence>
<evidence type="ECO:0000256" key="2">
    <source>
        <dbReference type="SAM" id="Phobius"/>
    </source>
</evidence>
<evidence type="ECO:0000256" key="1">
    <source>
        <dbReference type="SAM" id="MobiDB-lite"/>
    </source>
</evidence>
<feature type="transmembrane region" description="Helical" evidence="2">
    <location>
        <begin position="130"/>
        <end position="147"/>
    </location>
</feature>
<proteinExistence type="predicted"/>
<feature type="region of interest" description="Disordered" evidence="1">
    <location>
        <begin position="1"/>
        <end position="31"/>
    </location>
</feature>
<feature type="transmembrane region" description="Helical" evidence="2">
    <location>
        <begin position="89"/>
        <end position="109"/>
    </location>
</feature>
<feature type="transmembrane region" description="Helical" evidence="2">
    <location>
        <begin position="295"/>
        <end position="313"/>
    </location>
</feature>
<evidence type="ECO:0008006" key="5">
    <source>
        <dbReference type="Google" id="ProtNLM"/>
    </source>
</evidence>
<gene>
    <name evidence="3" type="ORF">SAMN02745181_3146</name>
</gene>
<sequence length="320" mass="36635">MFLAQVPDEPKMTRRTHKRIPRSRSKQANRRAMRPSIFEAIQNANSRAHQRANQRAWRRQGLTSVRAAIADTHDEEYLLSLPQLTLRTLLGLLLLIPSVISTLALFTITDVYDISQPTANVWSQLISSKPFLFFAVGTFLMLGWFFSKIASQGFLYLYVLGHELTHALFIYICGGKVSGFKVTTAGGYVMTNKSNILISLSPYFVPFWSVVVLLTSLVLRLFWQIPYLDEALYLLIGTTWTFHLVWTLWMIPRDQPDLKENGTFFSLVVIYLANVLLLATLLCLVPQGLTFSAYLYNWAVLFMDFIELSYLTLSKYLPLQ</sequence>